<dbReference type="EMBL" id="JACCEW010000005">
    <property type="protein sequence ID" value="NYT38326.1"/>
    <property type="molecule type" value="Genomic_DNA"/>
</dbReference>
<evidence type="ECO:0008006" key="3">
    <source>
        <dbReference type="Google" id="ProtNLM"/>
    </source>
</evidence>
<dbReference type="Proteomes" id="UP000580517">
    <property type="component" value="Unassembled WGS sequence"/>
</dbReference>
<dbReference type="AlphaFoldDB" id="A0A853FK65"/>
<sequence length="112" mass="12621">MLSMQWRVRPLRRLAMLGLLGTRPRPFAGIVTLQPDGCWRLDPGPGEALCLERAWPCGAWTVLRFSATAAERKLVDVALWRPALSDSAWRALHRQLARQASLSMRAVTKETQ</sequence>
<proteinExistence type="predicted"/>
<comment type="caution">
    <text evidence="1">The sequence shown here is derived from an EMBL/GenBank/DDBJ whole genome shotgun (WGS) entry which is preliminary data.</text>
</comment>
<keyword evidence="2" id="KW-1185">Reference proteome</keyword>
<dbReference type="RefSeq" id="WP_129970288.1">
    <property type="nucleotide sequence ID" value="NZ_JACCEW010000005.1"/>
</dbReference>
<accession>A0A853FK65</accession>
<reference evidence="1 2" key="1">
    <citation type="submission" date="2020-07" db="EMBL/GenBank/DDBJ databases">
        <title>Taxonomic revisions and descriptions of new bacterial species based on genomic comparisons in the high-G+C-content subgroup of the family Alcaligenaceae.</title>
        <authorList>
            <person name="Szabo A."/>
            <person name="Felfoldi T."/>
        </authorList>
    </citation>
    <scope>NUCLEOTIDE SEQUENCE [LARGE SCALE GENOMIC DNA]</scope>
    <source>
        <strain evidence="1 2">DSM 25264</strain>
    </source>
</reference>
<dbReference type="OrthoDB" id="8688042at2"/>
<protein>
    <recommendedName>
        <fullName evidence="3">Toxin CptA</fullName>
    </recommendedName>
</protein>
<evidence type="ECO:0000313" key="1">
    <source>
        <dbReference type="EMBL" id="NYT38326.1"/>
    </source>
</evidence>
<name>A0A853FK65_9BURK</name>
<gene>
    <name evidence="1" type="ORF">H0A68_15690</name>
</gene>
<organism evidence="1 2">
    <name type="scientific">Allopusillimonas soli</name>
    <dbReference type="NCBI Taxonomy" id="659016"/>
    <lineage>
        <taxon>Bacteria</taxon>
        <taxon>Pseudomonadati</taxon>
        <taxon>Pseudomonadota</taxon>
        <taxon>Betaproteobacteria</taxon>
        <taxon>Burkholderiales</taxon>
        <taxon>Alcaligenaceae</taxon>
        <taxon>Allopusillimonas</taxon>
    </lineage>
</organism>
<evidence type="ECO:0000313" key="2">
    <source>
        <dbReference type="Proteomes" id="UP000580517"/>
    </source>
</evidence>